<dbReference type="Proteomes" id="UP000218554">
    <property type="component" value="Chromosome"/>
</dbReference>
<dbReference type="AlphaFoldDB" id="A0AAD1C5Q8"/>
<sequence>MVGFSELVEDMDEQIMSSLGDAVGQYLDGVSGRLHCGIELIIDRNLQQSGPDGVFLTDAVGITCRRAALGCVARGGVFIVGPTRYLVEEIIADDGHMVTAACQVQP</sequence>
<name>A0AAD1C5Q8_METFU</name>
<reference evidence="2" key="1">
    <citation type="submission" date="2015-05" db="EMBL/GenBank/DDBJ databases">
        <title>Draft genome sequencing of a biphenyl-degrading bacterium, Pseudomonas balearica KF707 (=NBRC110670).</title>
        <authorList>
            <person name="Kimura N."/>
            <person name="Hirose J."/>
            <person name="Watanabe T."/>
            <person name="Suenaga H."/>
            <person name="Fujihara H."/>
            <person name="Noguchi M."/>
            <person name="Hashimoto M."/>
            <person name="Shimodaira J."/>
            <person name="Tsuchikane K."/>
            <person name="Hosoyama A."/>
            <person name="Yamazoe A."/>
            <person name="Fujita N."/>
            <person name="Furukawa K."/>
        </authorList>
    </citation>
    <scope>NUCLEOTIDE SEQUENCE [LARGE SCALE GENOMIC DNA]</scope>
    <source>
        <strain evidence="2">DSM 10086 / NBRC 110670 / KF707</strain>
    </source>
</reference>
<reference evidence="1 2" key="2">
    <citation type="journal article" date="2017" name="Int. J. Syst. Evol. Microbiol.">
        <title>Pseudomonas furukawaii sp. nov., a polychlorinated biphenyl-degrading bacterium isolated from biphenyl-contaminated soil in Japan.</title>
        <authorList>
            <person name="Kimura N."/>
            <person name="Watanabe T."/>
            <person name="Suenaga H."/>
            <person name="Fujihara H."/>
            <person name="Futagami T."/>
            <person name="Goto M."/>
            <person name="Hanada S."/>
            <person name="Hirose J."/>
        </authorList>
    </citation>
    <scope>NUCLEOTIDE SEQUENCE [LARGE SCALE GENOMIC DNA]</scope>
    <source>
        <strain evidence="2">DSM 10086 / NBRC 110670 / KF707</strain>
    </source>
</reference>
<dbReference type="KEGG" id="pfuw:KF707C_44460"/>
<protein>
    <submittedName>
        <fullName evidence="1">Phage protein</fullName>
    </submittedName>
</protein>
<evidence type="ECO:0000313" key="1">
    <source>
        <dbReference type="EMBL" id="BAU76134.1"/>
    </source>
</evidence>
<dbReference type="EMBL" id="AP014862">
    <property type="protein sequence ID" value="BAU76134.1"/>
    <property type="molecule type" value="Genomic_DNA"/>
</dbReference>
<keyword evidence="2" id="KW-1185">Reference proteome</keyword>
<accession>A0AAD1C5Q8</accession>
<evidence type="ECO:0000313" key="2">
    <source>
        <dbReference type="Proteomes" id="UP000218554"/>
    </source>
</evidence>
<gene>
    <name evidence="1" type="ORF">KF707C_44460</name>
</gene>
<organism evidence="1 2">
    <name type="scientific">Metapseudomonas furukawaii</name>
    <name type="common">Pseudomonas furukawaii</name>
    <dbReference type="NCBI Taxonomy" id="1149133"/>
    <lineage>
        <taxon>Bacteria</taxon>
        <taxon>Pseudomonadati</taxon>
        <taxon>Pseudomonadota</taxon>
        <taxon>Gammaproteobacteria</taxon>
        <taxon>Pseudomonadales</taxon>
        <taxon>Pseudomonadaceae</taxon>
        <taxon>Metapseudomonas</taxon>
    </lineage>
</organism>
<dbReference type="RefSeq" id="WP_004421254.1">
    <property type="nucleotide sequence ID" value="NZ_AP014862.1"/>
</dbReference>
<proteinExistence type="predicted"/>